<dbReference type="EnsemblMetazoa" id="GPPI039966-RA">
    <property type="protein sequence ID" value="GPPI039966-PA"/>
    <property type="gene ID" value="GPPI039966"/>
</dbReference>
<dbReference type="SUPFAM" id="SSF52540">
    <property type="entry name" value="P-loop containing nucleoside triphosphate hydrolases"/>
    <property type="match status" value="1"/>
</dbReference>
<dbReference type="Gene3D" id="3.40.50.300">
    <property type="entry name" value="P-loop containing nucleotide triphosphate hydrolases"/>
    <property type="match status" value="1"/>
</dbReference>
<dbReference type="AlphaFoldDB" id="A0A1B0BTG3"/>
<feature type="domain" description="Septin-type G" evidence="1">
    <location>
        <begin position="39"/>
        <end position="95"/>
    </location>
</feature>
<name>A0A1B0BTG3_9MUSC</name>
<dbReference type="GO" id="GO:0005525">
    <property type="term" value="F:GTP binding"/>
    <property type="evidence" value="ECO:0007669"/>
    <property type="project" value="InterPro"/>
</dbReference>
<reference evidence="3" key="1">
    <citation type="submission" date="2015-01" db="EMBL/GenBank/DDBJ databases">
        <authorList>
            <person name="Aksoy S."/>
            <person name="Warren W."/>
            <person name="Wilson R.K."/>
        </authorList>
    </citation>
    <scope>NUCLEOTIDE SEQUENCE [LARGE SCALE GENOMIC DNA]</scope>
    <source>
        <strain evidence="3">IAEA</strain>
    </source>
</reference>
<dbReference type="PANTHER" id="PTHR18884">
    <property type="entry name" value="SEPTIN"/>
    <property type="match status" value="1"/>
</dbReference>
<dbReference type="STRING" id="67801.A0A1B0BTG3"/>
<keyword evidence="3" id="KW-1185">Reference proteome</keyword>
<dbReference type="Proteomes" id="UP000092460">
    <property type="component" value="Unassembled WGS sequence"/>
</dbReference>
<dbReference type="VEuPathDB" id="VectorBase:GPPI039966"/>
<dbReference type="Pfam" id="PF00735">
    <property type="entry name" value="Septin"/>
    <property type="match status" value="1"/>
</dbReference>
<organism evidence="2 3">
    <name type="scientific">Glossina palpalis gambiensis</name>
    <dbReference type="NCBI Taxonomy" id="67801"/>
    <lineage>
        <taxon>Eukaryota</taxon>
        <taxon>Metazoa</taxon>
        <taxon>Ecdysozoa</taxon>
        <taxon>Arthropoda</taxon>
        <taxon>Hexapoda</taxon>
        <taxon>Insecta</taxon>
        <taxon>Pterygota</taxon>
        <taxon>Neoptera</taxon>
        <taxon>Endopterygota</taxon>
        <taxon>Diptera</taxon>
        <taxon>Brachycera</taxon>
        <taxon>Muscomorpha</taxon>
        <taxon>Hippoboscoidea</taxon>
        <taxon>Glossinidae</taxon>
        <taxon>Glossina</taxon>
    </lineage>
</organism>
<dbReference type="PROSITE" id="PS51719">
    <property type="entry name" value="G_SEPTIN"/>
    <property type="match status" value="1"/>
</dbReference>
<proteinExistence type="predicted"/>
<sequence>MFLTIGVTEKYKKYLDPRGNRHVGFDSLPNQLVNISLHNDFVFNVMCIGEISLGKSTLMNTLFNTSFESTPSEHTLHTVKLKAHTYELHHFQKNL</sequence>
<evidence type="ECO:0000259" key="1">
    <source>
        <dbReference type="PROSITE" id="PS51719"/>
    </source>
</evidence>
<dbReference type="InterPro" id="IPR027417">
    <property type="entry name" value="P-loop_NTPase"/>
</dbReference>
<reference evidence="2" key="2">
    <citation type="submission" date="2020-05" db="UniProtKB">
        <authorList>
            <consortium name="EnsemblMetazoa"/>
        </authorList>
    </citation>
    <scope>IDENTIFICATION</scope>
    <source>
        <strain evidence="2">IAEA</strain>
    </source>
</reference>
<evidence type="ECO:0000313" key="2">
    <source>
        <dbReference type="EnsemblMetazoa" id="GPPI039966-PA"/>
    </source>
</evidence>
<accession>A0A1B0BTG3</accession>
<dbReference type="InterPro" id="IPR030379">
    <property type="entry name" value="G_SEPTIN_dom"/>
</dbReference>
<evidence type="ECO:0000313" key="3">
    <source>
        <dbReference type="Proteomes" id="UP000092460"/>
    </source>
</evidence>
<protein>
    <recommendedName>
        <fullName evidence="1">Septin-type G domain-containing protein</fullName>
    </recommendedName>
</protein>
<dbReference type="EMBL" id="JXJN01020134">
    <property type="status" value="NOT_ANNOTATED_CDS"/>
    <property type="molecule type" value="Genomic_DNA"/>
</dbReference>